<dbReference type="Pfam" id="PF19545">
    <property type="entry name" value="DUF6069"/>
    <property type="match status" value="1"/>
</dbReference>
<evidence type="ECO:0000313" key="3">
    <source>
        <dbReference type="EMBL" id="CAB4666851.1"/>
    </source>
</evidence>
<accession>A0A6J7FIP8</accession>
<keyword evidence="1" id="KW-1133">Transmembrane helix</keyword>
<sequence length="169" mass="18378">MTSRPWLRSVTPIAPPRALNPKVRFLLYAGLVTGIWSGLLCLIVFGIALLCGVPFELQPSAEADITSLSWVFVLVMPVVAALVGALLSGITLGRRFAKRSVFWVGTLIAVVSLSGPLMQPDSVLWSTRVLLILMHVITWFLVVPQLARIVGDSEPRNSEVRTFDVGVNA</sequence>
<evidence type="ECO:0000313" key="4">
    <source>
        <dbReference type="EMBL" id="CAB4893315.1"/>
    </source>
</evidence>
<feature type="transmembrane region" description="Helical" evidence="1">
    <location>
        <begin position="100"/>
        <end position="118"/>
    </location>
</feature>
<reference evidence="4" key="1">
    <citation type="submission" date="2020-05" db="EMBL/GenBank/DDBJ databases">
        <authorList>
            <person name="Chiriac C."/>
            <person name="Salcher M."/>
            <person name="Ghai R."/>
            <person name="Kavagutti S V."/>
        </authorList>
    </citation>
    <scope>NUCLEOTIDE SEQUENCE</scope>
</reference>
<dbReference type="EMBL" id="CAFBMO010000001">
    <property type="protein sequence ID" value="CAB4893315.1"/>
    <property type="molecule type" value="Genomic_DNA"/>
</dbReference>
<dbReference type="EMBL" id="CAEZVB010000010">
    <property type="protein sequence ID" value="CAB4616237.1"/>
    <property type="molecule type" value="Genomic_DNA"/>
</dbReference>
<feature type="transmembrane region" description="Helical" evidence="1">
    <location>
        <begin position="67"/>
        <end position="88"/>
    </location>
</feature>
<name>A0A6J7FIP8_9ZZZZ</name>
<keyword evidence="1" id="KW-0472">Membrane</keyword>
<dbReference type="AlphaFoldDB" id="A0A6J7FIP8"/>
<feature type="transmembrane region" description="Helical" evidence="1">
    <location>
        <begin position="25"/>
        <end position="55"/>
    </location>
</feature>
<organism evidence="4">
    <name type="scientific">freshwater metagenome</name>
    <dbReference type="NCBI Taxonomy" id="449393"/>
    <lineage>
        <taxon>unclassified sequences</taxon>
        <taxon>metagenomes</taxon>
        <taxon>ecological metagenomes</taxon>
    </lineage>
</organism>
<evidence type="ECO:0000313" key="2">
    <source>
        <dbReference type="EMBL" id="CAB4616237.1"/>
    </source>
</evidence>
<feature type="transmembrane region" description="Helical" evidence="1">
    <location>
        <begin position="130"/>
        <end position="151"/>
    </location>
</feature>
<keyword evidence="1" id="KW-0812">Transmembrane</keyword>
<proteinExistence type="predicted"/>
<dbReference type="EMBL" id="CAEZWR010000092">
    <property type="protein sequence ID" value="CAB4666851.1"/>
    <property type="molecule type" value="Genomic_DNA"/>
</dbReference>
<gene>
    <name evidence="2" type="ORF">UFOPK1908_00396</name>
    <name evidence="3" type="ORF">UFOPK2282_00867</name>
    <name evidence="4" type="ORF">UFOPK3576_00038</name>
</gene>
<dbReference type="InterPro" id="IPR045713">
    <property type="entry name" value="DUF6069"/>
</dbReference>
<protein>
    <submittedName>
        <fullName evidence="4">Unannotated protein</fullName>
    </submittedName>
</protein>
<evidence type="ECO:0000256" key="1">
    <source>
        <dbReference type="SAM" id="Phobius"/>
    </source>
</evidence>